<dbReference type="EMBL" id="JANJQO010000668">
    <property type="protein sequence ID" value="KAJ2975751.1"/>
    <property type="molecule type" value="Genomic_DNA"/>
</dbReference>
<comment type="caution">
    <text evidence="1">The sequence shown here is derived from an EMBL/GenBank/DDBJ whole genome shotgun (WGS) entry which is preliminary data.</text>
</comment>
<gene>
    <name evidence="1" type="ORF">NQ176_g5352</name>
</gene>
<reference evidence="1" key="1">
    <citation type="submission" date="2022-08" db="EMBL/GenBank/DDBJ databases">
        <title>Genome Sequence of Lecanicillium fungicola.</title>
        <authorList>
            <person name="Buettner E."/>
        </authorList>
    </citation>
    <scope>NUCLEOTIDE SEQUENCE</scope>
    <source>
        <strain evidence="1">Babe33</strain>
    </source>
</reference>
<name>A0ACC1NA65_9HYPO</name>
<evidence type="ECO:0000313" key="2">
    <source>
        <dbReference type="Proteomes" id="UP001143910"/>
    </source>
</evidence>
<accession>A0ACC1NA65</accession>
<protein>
    <submittedName>
        <fullName evidence="1">Uncharacterized protein</fullName>
    </submittedName>
</protein>
<organism evidence="1 2">
    <name type="scientific">Zarea fungicola</name>
    <dbReference type="NCBI Taxonomy" id="93591"/>
    <lineage>
        <taxon>Eukaryota</taxon>
        <taxon>Fungi</taxon>
        <taxon>Dikarya</taxon>
        <taxon>Ascomycota</taxon>
        <taxon>Pezizomycotina</taxon>
        <taxon>Sordariomycetes</taxon>
        <taxon>Hypocreomycetidae</taxon>
        <taxon>Hypocreales</taxon>
        <taxon>Cordycipitaceae</taxon>
        <taxon>Zarea</taxon>
    </lineage>
</organism>
<keyword evidence="2" id="KW-1185">Reference proteome</keyword>
<sequence>MGAEDSQEQGGILFPCNATLPDLDLDIGGVYMARIKAQDLNLGFIGNGQCFGGLQVTGGDGLGIYGDIFFKSQFVAFNGGNNSLGMALHA</sequence>
<dbReference type="Proteomes" id="UP001143910">
    <property type="component" value="Unassembled WGS sequence"/>
</dbReference>
<evidence type="ECO:0000313" key="1">
    <source>
        <dbReference type="EMBL" id="KAJ2975751.1"/>
    </source>
</evidence>
<proteinExistence type="predicted"/>